<evidence type="ECO:0000256" key="1">
    <source>
        <dbReference type="ARBA" id="ARBA00009156"/>
    </source>
</evidence>
<evidence type="ECO:0000259" key="7">
    <source>
        <dbReference type="Pfam" id="PF02782"/>
    </source>
</evidence>
<accession>A0ABQ2JNS6</accession>
<dbReference type="InterPro" id="IPR000577">
    <property type="entry name" value="Carb_kinase_FGGY"/>
</dbReference>
<dbReference type="SUPFAM" id="SSF53067">
    <property type="entry name" value="Actin-like ATPase domain"/>
    <property type="match status" value="2"/>
</dbReference>
<dbReference type="GO" id="GO:0016301">
    <property type="term" value="F:kinase activity"/>
    <property type="evidence" value="ECO:0007669"/>
    <property type="project" value="UniProtKB-KW"/>
</dbReference>
<evidence type="ECO:0000256" key="4">
    <source>
        <dbReference type="ARBA" id="ARBA00022777"/>
    </source>
</evidence>
<dbReference type="InterPro" id="IPR005999">
    <property type="entry name" value="Glycerol_kin"/>
</dbReference>
<dbReference type="EMBL" id="BMLK01000010">
    <property type="protein sequence ID" value="GGN50996.1"/>
    <property type="molecule type" value="Genomic_DNA"/>
</dbReference>
<keyword evidence="9" id="KW-1185">Reference proteome</keyword>
<dbReference type="Gene3D" id="3.30.420.40">
    <property type="match status" value="2"/>
</dbReference>
<dbReference type="Proteomes" id="UP000605099">
    <property type="component" value="Unassembled WGS sequence"/>
</dbReference>
<name>A0ABQ2JNS6_9SPHN</name>
<dbReference type="PIRSF" id="PIRSF000538">
    <property type="entry name" value="GlpK"/>
    <property type="match status" value="1"/>
</dbReference>
<dbReference type="CDD" id="cd07786">
    <property type="entry name" value="FGGY_EcGK_like"/>
    <property type="match status" value="1"/>
</dbReference>
<evidence type="ECO:0000256" key="5">
    <source>
        <dbReference type="ARBA" id="ARBA00022840"/>
    </source>
</evidence>
<dbReference type="NCBIfam" id="TIGR01311">
    <property type="entry name" value="glycerol_kin"/>
    <property type="match status" value="1"/>
</dbReference>
<evidence type="ECO:0000259" key="6">
    <source>
        <dbReference type="Pfam" id="PF00370"/>
    </source>
</evidence>
<proteinExistence type="inferred from homology"/>
<dbReference type="Pfam" id="PF02782">
    <property type="entry name" value="FGGY_C"/>
    <property type="match status" value="1"/>
</dbReference>
<comment type="caution">
    <text evidence="8">The sequence shown here is derived from an EMBL/GenBank/DDBJ whole genome shotgun (WGS) entry which is preliminary data.</text>
</comment>
<reference evidence="9" key="1">
    <citation type="journal article" date="2019" name="Int. J. Syst. Evol. Microbiol.">
        <title>The Global Catalogue of Microorganisms (GCM) 10K type strain sequencing project: providing services to taxonomists for standard genome sequencing and annotation.</title>
        <authorList>
            <consortium name="The Broad Institute Genomics Platform"/>
            <consortium name="The Broad Institute Genome Sequencing Center for Infectious Disease"/>
            <person name="Wu L."/>
            <person name="Ma J."/>
        </authorList>
    </citation>
    <scope>NUCLEOTIDE SEQUENCE [LARGE SCALE GENOMIC DNA]</scope>
    <source>
        <strain evidence="9">CGMCC 1.6784</strain>
    </source>
</reference>
<dbReference type="InterPro" id="IPR043129">
    <property type="entry name" value="ATPase_NBD"/>
</dbReference>
<evidence type="ECO:0000313" key="9">
    <source>
        <dbReference type="Proteomes" id="UP000605099"/>
    </source>
</evidence>
<comment type="similarity">
    <text evidence="1">Belongs to the FGGY kinase family.</text>
</comment>
<dbReference type="PANTHER" id="PTHR10196">
    <property type="entry name" value="SUGAR KINASE"/>
    <property type="match status" value="1"/>
</dbReference>
<dbReference type="InterPro" id="IPR018484">
    <property type="entry name" value="FGGY_N"/>
</dbReference>
<sequence length="496" mass="51907">MPGEGMSEGDAILVIDAGTTSNRAMVFAPDGTVRAVAQRPLTQHYPQPGRVEHDAEEIWQGVLACARQAVTQVGGADRIAAIGIANQRETVVAWDKASGKPLTRAIVWQDRRTAPVCEALRDAGHEGAVQAETGLVLDPYFSATKMGWMLEHVPEVRAAREAGRLALGTVESWLLWKFTGGAHRSDASNASRTSLMGLAANGWDEGLCDLFGVPRGALPEICDCAGEIGTALPEWLGAPIPISGMAGDQQAATVGQGCLTVGETKATYGTGAFVLANMGSTVPSSAHRLLATVLWQLGGERTYALEGSVFVAGSLVQWLRDSLGLIDAATETEDLARSVPDSGGVVIVPALAGLGAPHWRADARAAITGCTFATTRAHLARAALEAMAMQTRDLAEAFAADDARWTMLRIDGGMSANDWMAQDLADVLALPVERPVFIETTALGAAMLAGLGAGLFGSLGEAAAAMSGKRETFAPAMPSEVRDARVKGWARALETV</sequence>
<keyword evidence="3" id="KW-0547">Nucleotide-binding</keyword>
<organism evidence="8 9">
    <name type="scientific">Novosphingobium indicum</name>
    <dbReference type="NCBI Taxonomy" id="462949"/>
    <lineage>
        <taxon>Bacteria</taxon>
        <taxon>Pseudomonadati</taxon>
        <taxon>Pseudomonadota</taxon>
        <taxon>Alphaproteobacteria</taxon>
        <taxon>Sphingomonadales</taxon>
        <taxon>Sphingomonadaceae</taxon>
        <taxon>Novosphingobium</taxon>
    </lineage>
</organism>
<gene>
    <name evidence="8" type="primary">glpK</name>
    <name evidence="8" type="ORF">GCM10011349_23110</name>
</gene>
<feature type="domain" description="Carbohydrate kinase FGGY N-terminal" evidence="6">
    <location>
        <begin position="12"/>
        <end position="255"/>
    </location>
</feature>
<dbReference type="InterPro" id="IPR018485">
    <property type="entry name" value="FGGY_C"/>
</dbReference>
<dbReference type="RefSeq" id="WP_373290141.1">
    <property type="nucleotide sequence ID" value="NZ_BMLK01000010.1"/>
</dbReference>
<protein>
    <submittedName>
        <fullName evidence="8">Glycerol kinase</fullName>
    </submittedName>
</protein>
<dbReference type="NCBIfam" id="NF000756">
    <property type="entry name" value="PRK00047.1"/>
    <property type="match status" value="1"/>
</dbReference>
<evidence type="ECO:0000313" key="8">
    <source>
        <dbReference type="EMBL" id="GGN50996.1"/>
    </source>
</evidence>
<keyword evidence="5" id="KW-0067">ATP-binding</keyword>
<keyword evidence="2" id="KW-0808">Transferase</keyword>
<evidence type="ECO:0000256" key="3">
    <source>
        <dbReference type="ARBA" id="ARBA00022741"/>
    </source>
</evidence>
<dbReference type="Pfam" id="PF00370">
    <property type="entry name" value="FGGY_N"/>
    <property type="match status" value="1"/>
</dbReference>
<dbReference type="PANTHER" id="PTHR10196:SF69">
    <property type="entry name" value="GLYCEROL KINASE"/>
    <property type="match status" value="1"/>
</dbReference>
<keyword evidence="4 8" id="KW-0418">Kinase</keyword>
<feature type="domain" description="Carbohydrate kinase FGGY C-terminal" evidence="7">
    <location>
        <begin position="266"/>
        <end position="451"/>
    </location>
</feature>
<evidence type="ECO:0000256" key="2">
    <source>
        <dbReference type="ARBA" id="ARBA00022679"/>
    </source>
</evidence>